<keyword evidence="5 7" id="KW-1133">Transmembrane helix</keyword>
<feature type="transmembrane region" description="Helical" evidence="7">
    <location>
        <begin position="278"/>
        <end position="298"/>
    </location>
</feature>
<evidence type="ECO:0000256" key="7">
    <source>
        <dbReference type="RuleBase" id="RU363032"/>
    </source>
</evidence>
<comment type="subcellular location">
    <subcellularLocation>
        <location evidence="1 7">Cell membrane</location>
        <topology evidence="1 7">Multi-pass membrane protein</topology>
    </subcellularLocation>
</comment>
<gene>
    <name evidence="9" type="ORF">QP355_03900</name>
    <name evidence="10" type="ORF">QP372_03280</name>
</gene>
<protein>
    <submittedName>
        <fullName evidence="9">Sugar ABC transporter permease</fullName>
    </submittedName>
</protein>
<feature type="transmembrane region" description="Helical" evidence="7">
    <location>
        <begin position="84"/>
        <end position="110"/>
    </location>
</feature>
<keyword evidence="4 7" id="KW-0812">Transmembrane</keyword>
<evidence type="ECO:0000256" key="2">
    <source>
        <dbReference type="ARBA" id="ARBA00022448"/>
    </source>
</evidence>
<feature type="transmembrane region" description="Helical" evidence="7">
    <location>
        <begin position="122"/>
        <end position="144"/>
    </location>
</feature>
<dbReference type="Pfam" id="PF00528">
    <property type="entry name" value="BPD_transp_1"/>
    <property type="match status" value="1"/>
</dbReference>
<feature type="transmembrane region" description="Helical" evidence="7">
    <location>
        <begin position="223"/>
        <end position="242"/>
    </location>
</feature>
<evidence type="ECO:0000313" key="10">
    <source>
        <dbReference type="EMBL" id="MDK7063540.1"/>
    </source>
</evidence>
<evidence type="ECO:0000256" key="4">
    <source>
        <dbReference type="ARBA" id="ARBA00022692"/>
    </source>
</evidence>
<dbReference type="Proteomes" id="UP001238969">
    <property type="component" value="Unassembled WGS sequence"/>
</dbReference>
<sequence>MILNTSKNKRANLTRQRNGIKREGAAGWMFVLPFLLLFTFVFIIPLVYSMYISFFGHQLIGGTVFVGAKNYLELLRDPLLWQGIARVLIFTAIQVPLMLIISICLALAIDSKRLYGTNWCRISIFIPYAVPGVISTLMWGFILGTRYGLFKNFNEISHTDINPFSPSFIMISIGVMISWAAIGYNMLIFYSSLKAISPDLYEAAVIDGASYRQIDRYIKLPEIRGSLAITTIFSIIGSVQLFNEPQILSKMVGGTGITTSWTPNLYIYNLAFGDSSQGYAAAAALIMAIIVIVVTFTIQIRNMRKNVTAD</sequence>
<evidence type="ECO:0000256" key="1">
    <source>
        <dbReference type="ARBA" id="ARBA00004651"/>
    </source>
</evidence>
<accession>A0AAP7B7B0</accession>
<reference evidence="9 11" key="1">
    <citation type="submission" date="2023-05" db="EMBL/GenBank/DDBJ databases">
        <title>Cataloging the Phylogenetic Diversity of Human Bladder Bacteria.</title>
        <authorList>
            <person name="Du J."/>
        </authorList>
    </citation>
    <scope>NUCLEOTIDE SEQUENCE [LARGE SCALE GENOMIC DNA]</scope>
    <source>
        <strain evidence="10">UMB6789</strain>
        <strain evidence="9 11">UMB6972</strain>
    </source>
</reference>
<dbReference type="GO" id="GO:0005886">
    <property type="term" value="C:plasma membrane"/>
    <property type="evidence" value="ECO:0007669"/>
    <property type="project" value="UniProtKB-SubCell"/>
</dbReference>
<name>A0AAP7B7B0_GARVA</name>
<feature type="transmembrane region" description="Helical" evidence="7">
    <location>
        <begin position="25"/>
        <end position="48"/>
    </location>
</feature>
<dbReference type="GO" id="GO:0055085">
    <property type="term" value="P:transmembrane transport"/>
    <property type="evidence" value="ECO:0007669"/>
    <property type="project" value="InterPro"/>
</dbReference>
<dbReference type="InterPro" id="IPR000515">
    <property type="entry name" value="MetI-like"/>
</dbReference>
<evidence type="ECO:0000313" key="11">
    <source>
        <dbReference type="Proteomes" id="UP001238969"/>
    </source>
</evidence>
<dbReference type="GeneID" id="45577371"/>
<dbReference type="PANTHER" id="PTHR43227:SF8">
    <property type="entry name" value="DIACETYLCHITOBIOSE UPTAKE SYSTEM PERMEASE PROTEIN DASB"/>
    <property type="match status" value="1"/>
</dbReference>
<feature type="domain" description="ABC transmembrane type-1" evidence="8">
    <location>
        <begin position="84"/>
        <end position="298"/>
    </location>
</feature>
<keyword evidence="2 7" id="KW-0813">Transport</keyword>
<keyword evidence="3" id="KW-1003">Cell membrane</keyword>
<organism evidence="9 11">
    <name type="scientific">Gardnerella vaginalis</name>
    <dbReference type="NCBI Taxonomy" id="2702"/>
    <lineage>
        <taxon>Bacteria</taxon>
        <taxon>Bacillati</taxon>
        <taxon>Actinomycetota</taxon>
        <taxon>Actinomycetes</taxon>
        <taxon>Bifidobacteriales</taxon>
        <taxon>Bifidobacteriaceae</taxon>
        <taxon>Gardnerella</taxon>
    </lineage>
</organism>
<dbReference type="PROSITE" id="PS50928">
    <property type="entry name" value="ABC_TM1"/>
    <property type="match status" value="1"/>
</dbReference>
<dbReference type="InterPro" id="IPR035906">
    <property type="entry name" value="MetI-like_sf"/>
</dbReference>
<comment type="similarity">
    <text evidence="7">Belongs to the binding-protein-dependent transport system permease family.</text>
</comment>
<comment type="caution">
    <text evidence="9">The sequence shown here is derived from an EMBL/GenBank/DDBJ whole genome shotgun (WGS) entry which is preliminary data.</text>
</comment>
<feature type="transmembrane region" description="Helical" evidence="7">
    <location>
        <begin position="164"/>
        <end position="187"/>
    </location>
</feature>
<evidence type="ECO:0000256" key="6">
    <source>
        <dbReference type="ARBA" id="ARBA00023136"/>
    </source>
</evidence>
<dbReference type="Gene3D" id="1.10.3720.10">
    <property type="entry name" value="MetI-like"/>
    <property type="match status" value="1"/>
</dbReference>
<evidence type="ECO:0000256" key="3">
    <source>
        <dbReference type="ARBA" id="ARBA00022475"/>
    </source>
</evidence>
<evidence type="ECO:0000313" key="9">
    <source>
        <dbReference type="EMBL" id="MDK6861783.1"/>
    </source>
</evidence>
<proteinExistence type="inferred from homology"/>
<dbReference type="CDD" id="cd06261">
    <property type="entry name" value="TM_PBP2"/>
    <property type="match status" value="1"/>
</dbReference>
<dbReference type="EMBL" id="JASOME010000002">
    <property type="protein sequence ID" value="MDK7063540.1"/>
    <property type="molecule type" value="Genomic_DNA"/>
</dbReference>
<dbReference type="AlphaFoldDB" id="A0AAP7B7B0"/>
<dbReference type="RefSeq" id="WP_004114084.1">
    <property type="nucleotide sequence ID" value="NZ_CP083172.1"/>
</dbReference>
<evidence type="ECO:0000256" key="5">
    <source>
        <dbReference type="ARBA" id="ARBA00022989"/>
    </source>
</evidence>
<keyword evidence="6 7" id="KW-0472">Membrane</keyword>
<dbReference type="SUPFAM" id="SSF161098">
    <property type="entry name" value="MetI-like"/>
    <property type="match status" value="1"/>
</dbReference>
<evidence type="ECO:0000259" key="8">
    <source>
        <dbReference type="PROSITE" id="PS50928"/>
    </source>
</evidence>
<dbReference type="PANTHER" id="PTHR43227">
    <property type="entry name" value="BLL4140 PROTEIN"/>
    <property type="match status" value="1"/>
</dbReference>
<dbReference type="Proteomes" id="UP001237784">
    <property type="component" value="Unassembled WGS sequence"/>
</dbReference>
<dbReference type="EMBL" id="JASOLZ010000004">
    <property type="protein sequence ID" value="MDK6861783.1"/>
    <property type="molecule type" value="Genomic_DNA"/>
</dbReference>
<dbReference type="InterPro" id="IPR050809">
    <property type="entry name" value="UgpAE/MalFG_permease"/>
</dbReference>